<dbReference type="AlphaFoldDB" id="A0A2M7U6G4"/>
<dbReference type="SUPFAM" id="SSF49373">
    <property type="entry name" value="Invasin/intimin cell-adhesion fragments"/>
    <property type="match status" value="1"/>
</dbReference>
<feature type="domain" description="Big-1" evidence="3">
    <location>
        <begin position="49"/>
        <end position="136"/>
    </location>
</feature>
<protein>
    <recommendedName>
        <fullName evidence="3">Big-1 domain-containing protein</fullName>
    </recommendedName>
</protein>
<sequence length="137" mass="15460">MKKSVLFLLLFLIILLGFVIFFGLYEVKFFTGRASIKTVSFSVDNSYVFITPLRARANEQEKIRVTVFVLDDQGLGVMGKKVVLAAVEALNIENIQALTDNFGKAYFDVTAGKTGEYYLKVLIDDTELKQKAHLSFY</sequence>
<dbReference type="InterPro" id="IPR003344">
    <property type="entry name" value="Big_1_dom"/>
</dbReference>
<dbReference type="Proteomes" id="UP000230177">
    <property type="component" value="Unassembled WGS sequence"/>
</dbReference>
<evidence type="ECO:0000259" key="3">
    <source>
        <dbReference type="Pfam" id="PF02369"/>
    </source>
</evidence>
<dbReference type="Gene3D" id="2.60.40.10">
    <property type="entry name" value="Immunoglobulins"/>
    <property type="match status" value="1"/>
</dbReference>
<evidence type="ECO:0000256" key="1">
    <source>
        <dbReference type="ARBA" id="ARBA00010116"/>
    </source>
</evidence>
<gene>
    <name evidence="4" type="ORF">COY13_04790</name>
</gene>
<comment type="caution">
    <text evidence="4">The sequence shown here is derived from an EMBL/GenBank/DDBJ whole genome shotgun (WGS) entry which is preliminary data.</text>
</comment>
<keyword evidence="2" id="KW-0812">Transmembrane</keyword>
<evidence type="ECO:0000313" key="5">
    <source>
        <dbReference type="Proteomes" id="UP000230177"/>
    </source>
</evidence>
<organism evidence="4 5">
    <name type="scientific">Candidatus Roizmanbacteria bacterium CG_4_10_14_0_2_um_filter_36_35</name>
    <dbReference type="NCBI Taxonomy" id="1974822"/>
    <lineage>
        <taxon>Bacteria</taxon>
        <taxon>Candidatus Roizmaniibacteriota</taxon>
    </lineage>
</organism>
<dbReference type="InterPro" id="IPR013783">
    <property type="entry name" value="Ig-like_fold"/>
</dbReference>
<dbReference type="Pfam" id="PF02369">
    <property type="entry name" value="Big_1"/>
    <property type="match status" value="1"/>
</dbReference>
<dbReference type="EMBL" id="PFOE01000106">
    <property type="protein sequence ID" value="PIZ66805.1"/>
    <property type="molecule type" value="Genomic_DNA"/>
</dbReference>
<proteinExistence type="inferred from homology"/>
<dbReference type="InterPro" id="IPR008964">
    <property type="entry name" value="Invasin/intimin_cell_adhesion"/>
</dbReference>
<evidence type="ECO:0000313" key="4">
    <source>
        <dbReference type="EMBL" id="PIZ66805.1"/>
    </source>
</evidence>
<accession>A0A2M7U6G4</accession>
<comment type="similarity">
    <text evidence="1">Belongs to the intimin/invasin family.</text>
</comment>
<keyword evidence="2" id="KW-1133">Transmembrane helix</keyword>
<keyword evidence="2" id="KW-0472">Membrane</keyword>
<feature type="transmembrane region" description="Helical" evidence="2">
    <location>
        <begin position="6"/>
        <end position="27"/>
    </location>
</feature>
<reference evidence="5" key="1">
    <citation type="submission" date="2017-09" db="EMBL/GenBank/DDBJ databases">
        <title>Depth-based differentiation of microbial function through sediment-hosted aquifers and enrichment of novel symbionts in the deep terrestrial subsurface.</title>
        <authorList>
            <person name="Probst A.J."/>
            <person name="Ladd B."/>
            <person name="Jarett J.K."/>
            <person name="Geller-Mcgrath D.E."/>
            <person name="Sieber C.M.K."/>
            <person name="Emerson J.B."/>
            <person name="Anantharaman K."/>
            <person name="Thomas B.C."/>
            <person name="Malmstrom R."/>
            <person name="Stieglmeier M."/>
            <person name="Klingl A."/>
            <person name="Woyke T."/>
            <person name="Ryan C.M."/>
            <person name="Banfield J.F."/>
        </authorList>
    </citation>
    <scope>NUCLEOTIDE SEQUENCE [LARGE SCALE GENOMIC DNA]</scope>
</reference>
<name>A0A2M7U6G4_9BACT</name>
<evidence type="ECO:0000256" key="2">
    <source>
        <dbReference type="SAM" id="Phobius"/>
    </source>
</evidence>